<sequence length="425" mass="49159">MATATDLSNLKELLKLYKSLNIANSETREKYNSLVEWAISKYWKIGISVVVNLNTSIDRYYNVKQCKSFDLNINKYLFMPMCFGTVYIYSNGSMMELGSGNVYQLNKVFKDKCDKILNEFEIEFLRFVLYKNIWILEDAILQYASVIDVFNFAKNIGIETVPYLFLNVTKTTIFNNSDYNAIENILKDINSKYYIVSLCYIINNTLKRNIIDFYKTGYVFIESIDVEHINDNKYIPQLTTKSGEIILIKDIEHLISCKVKSKSFITVKRKQSFSILCNNGGTSTETRAEALYRIIKEIGNEYFVNGKYLSKVNNIGIKQLANKLDIKEECKTLSDLVKVINTCSTVKDKLKSISPFDLTRICLEYPENDFITLVNNMHFHIENSKVLSFKLENINCLNNPSIETIYSSFNQFVVLFNILVDAKKQ</sequence>
<evidence type="ECO:0000313" key="2">
    <source>
        <dbReference type="EMBL" id="ASK51319.1"/>
    </source>
</evidence>
<gene>
    <name evidence="2" type="ORF">EPTV-WA-118</name>
</gene>
<keyword evidence="1" id="KW-0235">DNA replication</keyword>
<dbReference type="OrthoDB" id="6877at10239"/>
<evidence type="ECO:0000313" key="3">
    <source>
        <dbReference type="Proteomes" id="UP000217428"/>
    </source>
</evidence>
<dbReference type="GO" id="GO:0006260">
    <property type="term" value="P:DNA replication"/>
    <property type="evidence" value="ECO:0007669"/>
    <property type="project" value="UniProtKB-KW"/>
</dbReference>
<keyword evidence="3" id="KW-1185">Reference proteome</keyword>
<proteinExistence type="predicted"/>
<accession>A0A220T6H9</accession>
<dbReference type="InterPro" id="IPR010267">
    <property type="entry name" value="Chordopox_A20R"/>
</dbReference>
<dbReference type="Gene3D" id="6.10.140.1880">
    <property type="match status" value="1"/>
</dbReference>
<dbReference type="Pfam" id="PF05941">
    <property type="entry name" value="Chordopox_A20R"/>
    <property type="match status" value="1"/>
</dbReference>
<evidence type="ECO:0000256" key="1">
    <source>
        <dbReference type="ARBA" id="ARBA00022705"/>
    </source>
</evidence>
<dbReference type="Proteomes" id="UP000217428">
    <property type="component" value="Segment"/>
</dbReference>
<reference evidence="2 3" key="1">
    <citation type="journal article" date="2017" name="Virus Genes">
        <title>Characterization of Eptesipoxvirus, a novel poxvirus from a microchiropteran bat.</title>
        <authorList>
            <person name="Tu S.L."/>
            <person name="Nakazawa Y."/>
            <person name="Gao J."/>
            <person name="Wilkins K."/>
            <person name="Gallardo-Romero N."/>
            <person name="Li Y."/>
            <person name="Emerson G.L."/>
            <person name="Carroll D.S."/>
            <person name="Upton C."/>
        </authorList>
    </citation>
    <scope>NUCLEOTIDE SEQUENCE [LARGE SCALE GENOMIC DNA]</scope>
    <source>
        <strain evidence="2 3">Washington</strain>
    </source>
</reference>
<dbReference type="EMBL" id="KY747497">
    <property type="protein sequence ID" value="ASK51319.1"/>
    <property type="molecule type" value="Genomic_DNA"/>
</dbReference>
<protein>
    <submittedName>
        <fullName evidence="2">DNA polymerase processivity factor</fullName>
    </submittedName>
</protein>
<name>A0A220T6H9_9POXV</name>
<organism evidence="2 3">
    <name type="scientific">Eptesipox virus</name>
    <dbReference type="NCBI Taxonomy" id="1329402"/>
    <lineage>
        <taxon>Viruses</taxon>
        <taxon>Varidnaviria</taxon>
        <taxon>Bamfordvirae</taxon>
        <taxon>Nucleocytoviricota</taxon>
        <taxon>Pokkesviricetes</taxon>
        <taxon>Chitovirales</taxon>
        <taxon>Poxviridae</taxon>
        <taxon>Chordopoxvirinae</taxon>
        <taxon>Vespertilionpoxvirus</taxon>
        <taxon>Vespertilionpoxvirus eptesipox</taxon>
    </lineage>
</organism>